<dbReference type="PANTHER" id="PTHR37936">
    <property type="entry name" value="TRANSPOSASE INSC FOR INSERTION ELEMENT IS2A-RELATED"/>
    <property type="match status" value="1"/>
</dbReference>
<dbReference type="RefSeq" id="WP_153750207.1">
    <property type="nucleotide sequence ID" value="NZ_WJPO01000064.1"/>
</dbReference>
<dbReference type="OrthoDB" id="9800877at2"/>
<dbReference type="SUPFAM" id="SSF48295">
    <property type="entry name" value="TrpR-like"/>
    <property type="match status" value="1"/>
</dbReference>
<dbReference type="InterPro" id="IPR002514">
    <property type="entry name" value="Transposase_8"/>
</dbReference>
<dbReference type="Pfam" id="PF01527">
    <property type="entry name" value="HTH_Tnp_1"/>
    <property type="match status" value="1"/>
</dbReference>
<dbReference type="PANTHER" id="PTHR37936:SF3">
    <property type="entry name" value="TRANSPOSASE INSC FOR INSERTION ELEMENT IS2A-RELATED"/>
    <property type="match status" value="1"/>
</dbReference>
<dbReference type="GO" id="GO:0004803">
    <property type="term" value="F:transposase activity"/>
    <property type="evidence" value="ECO:0007669"/>
    <property type="project" value="InterPro"/>
</dbReference>
<evidence type="ECO:0000256" key="1">
    <source>
        <dbReference type="ARBA" id="ARBA00009964"/>
    </source>
</evidence>
<dbReference type="NCBIfam" id="NF047595">
    <property type="entry name" value="IS66_ISRel24_TnpA"/>
    <property type="match status" value="1"/>
</dbReference>
<dbReference type="AlphaFoldDB" id="A0A844BMK1"/>
<accession>A0A844BMK1</accession>
<evidence type="ECO:0000313" key="2">
    <source>
        <dbReference type="EMBL" id="MRH22955.1"/>
    </source>
</evidence>
<dbReference type="InterPro" id="IPR010921">
    <property type="entry name" value="Trp_repressor/repl_initiator"/>
</dbReference>
<keyword evidence="3" id="KW-1185">Reference proteome</keyword>
<reference evidence="2 3" key="1">
    <citation type="submission" date="2019-11" db="EMBL/GenBank/DDBJ databases">
        <title>Draft Whole-Genome sequence of the marine photosynthetic bacterium Rhodovulum strictum DSM 11289.</title>
        <authorList>
            <person name="Kyndt J.A."/>
            <person name="Meyer T.E."/>
        </authorList>
    </citation>
    <scope>NUCLEOTIDE SEQUENCE [LARGE SCALE GENOMIC DNA]</scope>
    <source>
        <strain evidence="2 3">DSM 11289</strain>
    </source>
</reference>
<dbReference type="InterPro" id="IPR036388">
    <property type="entry name" value="WH-like_DNA-bd_sf"/>
</dbReference>
<gene>
    <name evidence="2" type="ORF">GH815_18550</name>
</gene>
<comment type="similarity">
    <text evidence="1">Belongs to the transposase 8 family.</text>
</comment>
<comment type="caution">
    <text evidence="2">The sequence shown here is derived from an EMBL/GenBank/DDBJ whole genome shotgun (WGS) entry which is preliminary data.</text>
</comment>
<proteinExistence type="inferred from homology"/>
<dbReference type="EMBL" id="WJPO01000064">
    <property type="protein sequence ID" value="MRH22955.1"/>
    <property type="molecule type" value="Genomic_DNA"/>
</dbReference>
<evidence type="ECO:0000313" key="3">
    <source>
        <dbReference type="Proteomes" id="UP000466730"/>
    </source>
</evidence>
<sequence length="143" mass="15309">MDSDVQTYVSSHSDDEGYAGRIEVVTGPSGRRRWPEHVKAAMVLETYRDGVSVADVARRYDVSAPQLHAWRRAARDGLLPMPDDDALGLVPVLVSGDGGSRRDGGAGDSGAIEIKVDDVRILVPSTFDPGHLARVISAVRDAS</sequence>
<protein>
    <submittedName>
        <fullName evidence="2">Transposase</fullName>
    </submittedName>
</protein>
<organism evidence="2 3">
    <name type="scientific">Rhodovulum strictum</name>
    <dbReference type="NCBI Taxonomy" id="58314"/>
    <lineage>
        <taxon>Bacteria</taxon>
        <taxon>Pseudomonadati</taxon>
        <taxon>Pseudomonadota</taxon>
        <taxon>Alphaproteobacteria</taxon>
        <taxon>Rhodobacterales</taxon>
        <taxon>Paracoccaceae</taxon>
        <taxon>Rhodovulum</taxon>
    </lineage>
</organism>
<dbReference type="GO" id="GO:0006313">
    <property type="term" value="P:DNA transposition"/>
    <property type="evidence" value="ECO:0007669"/>
    <property type="project" value="InterPro"/>
</dbReference>
<name>A0A844BMK1_9RHOB</name>
<dbReference type="Gene3D" id="1.10.10.10">
    <property type="entry name" value="Winged helix-like DNA-binding domain superfamily/Winged helix DNA-binding domain"/>
    <property type="match status" value="1"/>
</dbReference>
<dbReference type="GO" id="GO:0043565">
    <property type="term" value="F:sequence-specific DNA binding"/>
    <property type="evidence" value="ECO:0007669"/>
    <property type="project" value="InterPro"/>
</dbReference>
<dbReference type="Proteomes" id="UP000466730">
    <property type="component" value="Unassembled WGS sequence"/>
</dbReference>